<accession>A0A3S3LHE7</accession>
<reference evidence="3" key="1">
    <citation type="submission" date="2019-01" db="EMBL/GenBank/DDBJ databases">
        <title>Sinorhodobacter populi sp. nov. isolated from the symptomatic bark tissue of Populus euramericana canker.</title>
        <authorList>
            <person name="Li Y."/>
        </authorList>
    </citation>
    <scope>NUCLEOTIDE SEQUENCE [LARGE SCALE GENOMIC DNA]</scope>
    <source>
        <strain evidence="3">CGMCC 1.12963</strain>
    </source>
</reference>
<evidence type="ECO:0000256" key="1">
    <source>
        <dbReference type="SAM" id="SignalP"/>
    </source>
</evidence>
<proteinExistence type="predicted"/>
<protein>
    <recommendedName>
        <fullName evidence="4">Argininosuccinate lyase</fullName>
    </recommendedName>
</protein>
<dbReference type="PROSITE" id="PS51257">
    <property type="entry name" value="PROKAR_LIPOPROTEIN"/>
    <property type="match status" value="1"/>
</dbReference>
<feature type="chain" id="PRO_5018669811" description="Argininosuccinate lyase" evidence="1">
    <location>
        <begin position="21"/>
        <end position="67"/>
    </location>
</feature>
<feature type="signal peptide" evidence="1">
    <location>
        <begin position="1"/>
        <end position="20"/>
    </location>
</feature>
<reference evidence="2 3" key="2">
    <citation type="submission" date="2019-01" db="EMBL/GenBank/DDBJ databases">
        <title>Sinorhodobacter populi sp. nov. isolated from the symptomatic bark tissue of Populus euramericana canker.</title>
        <authorList>
            <person name="Xu G."/>
        </authorList>
    </citation>
    <scope>NUCLEOTIDE SEQUENCE [LARGE SCALE GENOMIC DNA]</scope>
    <source>
        <strain evidence="2 3">CGMCC 1.12963</strain>
    </source>
</reference>
<organism evidence="2 3">
    <name type="scientific">Paenirhodobacter huangdaonensis</name>
    <dbReference type="NCBI Taxonomy" id="2501515"/>
    <lineage>
        <taxon>Bacteria</taxon>
        <taxon>Pseudomonadati</taxon>
        <taxon>Pseudomonadota</taxon>
        <taxon>Alphaproteobacteria</taxon>
        <taxon>Rhodobacterales</taxon>
        <taxon>Rhodobacter group</taxon>
        <taxon>Paenirhodobacter</taxon>
    </lineage>
</organism>
<gene>
    <name evidence="2" type="ORF">EOW66_02455</name>
</gene>
<dbReference type="RefSeq" id="WP_128154536.1">
    <property type="nucleotide sequence ID" value="NZ_JBHSOM010000007.1"/>
</dbReference>
<dbReference type="AlphaFoldDB" id="A0A3S3LHE7"/>
<dbReference type="EMBL" id="SAVA01000001">
    <property type="protein sequence ID" value="RWR54943.1"/>
    <property type="molecule type" value="Genomic_DNA"/>
</dbReference>
<comment type="caution">
    <text evidence="2">The sequence shown here is derived from an EMBL/GenBank/DDBJ whole genome shotgun (WGS) entry which is preliminary data.</text>
</comment>
<keyword evidence="1" id="KW-0732">Signal</keyword>
<evidence type="ECO:0000313" key="2">
    <source>
        <dbReference type="EMBL" id="RWR54943.1"/>
    </source>
</evidence>
<evidence type="ECO:0008006" key="4">
    <source>
        <dbReference type="Google" id="ProtNLM"/>
    </source>
</evidence>
<evidence type="ECO:0000313" key="3">
    <source>
        <dbReference type="Proteomes" id="UP000288071"/>
    </source>
</evidence>
<name>A0A3S3LHE7_9RHOB</name>
<keyword evidence="3" id="KW-1185">Reference proteome</keyword>
<dbReference type="Proteomes" id="UP000288071">
    <property type="component" value="Unassembled WGS sequence"/>
</dbReference>
<sequence length="67" mass="6237">MTARAAGLLLAVLLAGCAPRAGVRVGPDGQTRGAVSGGLGPVRVGVNSAGGGFVGTHLGPIGIGAGF</sequence>